<proteinExistence type="predicted"/>
<dbReference type="InterPro" id="IPR010090">
    <property type="entry name" value="Phage_tape_meas"/>
</dbReference>
<dbReference type="AlphaFoldDB" id="A0A6G1WQH0"/>
<gene>
    <name evidence="2" type="ORF">GHJ91_23345</name>
</gene>
<dbReference type="RefSeq" id="WP_153413516.1">
    <property type="nucleotide sequence ID" value="NZ_WISB01000125.1"/>
</dbReference>
<accession>A0A6G1WQH0</accession>
<name>A0A6G1WQH0_9HYPH</name>
<evidence type="ECO:0000313" key="2">
    <source>
        <dbReference type="EMBL" id="MQW72010.1"/>
    </source>
</evidence>
<organism evidence="2">
    <name type="scientific">Sinorhizobium medicae</name>
    <dbReference type="NCBI Taxonomy" id="110321"/>
    <lineage>
        <taxon>Bacteria</taxon>
        <taxon>Pseudomonadati</taxon>
        <taxon>Pseudomonadota</taxon>
        <taxon>Alphaproteobacteria</taxon>
        <taxon>Hyphomicrobiales</taxon>
        <taxon>Rhizobiaceae</taxon>
        <taxon>Sinorhizobium/Ensifer group</taxon>
        <taxon>Sinorhizobium</taxon>
    </lineage>
</organism>
<dbReference type="EMBL" id="WISB01000125">
    <property type="protein sequence ID" value="MQW72010.1"/>
    <property type="molecule type" value="Genomic_DNA"/>
</dbReference>
<dbReference type="PANTHER" id="PTHR37813:SF1">
    <property type="entry name" value="FELS-2 PROPHAGE PROTEIN"/>
    <property type="match status" value="1"/>
</dbReference>
<protein>
    <submittedName>
        <fullName evidence="2">Phage tail tape measure protein</fullName>
    </submittedName>
</protein>
<keyword evidence="1" id="KW-1188">Viral release from host cell</keyword>
<dbReference type="NCBIfam" id="TIGR01760">
    <property type="entry name" value="tape_meas_TP901"/>
    <property type="match status" value="1"/>
</dbReference>
<dbReference type="PANTHER" id="PTHR37813">
    <property type="entry name" value="FELS-2 PROPHAGE PROTEIN"/>
    <property type="match status" value="1"/>
</dbReference>
<sequence>MTSAVIGALRVNLGLDSAAFQDGLKKAQSGLSRFGSMAKTGLMAGAAAAAAGLAAFGFSVKGAIDAADDMSKMAAKIGIPIEELSRLKYVADLSGVSMQTLAAGVRKLSVNMTDALAKPTSEVAAAFQKLGIELTNADGSMRSSQDVLIQLSDKFAAMPDGAEKTALAMKLLGKSGAEMIPLLNGGSAALRQMMAEADSFGQVFTKEMGANAEAFNDNISRLTGVVGNLAAGVATQLLPHMVAFSEWLVQNAPAIANFAVKMVEFGAGVAKLGMAIGQLAQDITALVTGAWAEFEAAWNRIIEKRNQLVAAMQSFGQEVIAAFMALPARMAEVGGQIIDGLWNAIKVRWEVVKAGLAAFGHEIVAAFKAIPGQMAAIGTDIIDGLYNGIQQRWNAVKGGLSSIGHGVINFIKNPLQTHSPSRVMHEIGGYVIQGLANGIMANQPLAITAAQESAGAITGAFDGVQQIGGTVSGMLTSAFQGLIDGSKKVKDVLKDLLGQLAQMLMNQAFQTLFGGGGGGGSDPWAGLRSVGGGGGGAIFGLIGSLFGFANGGSFKVGGAGGADSRIVAFRASPNERVSVTKPGQETRHGAPVAVQVGVTVDDDGRIRAYVTDMGSKAAQTGAAMAVRQVKSSMPQLIANAQSRSM</sequence>
<comment type="caution">
    <text evidence="2">The sequence shown here is derived from an EMBL/GenBank/DDBJ whole genome shotgun (WGS) entry which is preliminary data.</text>
</comment>
<reference evidence="2" key="1">
    <citation type="journal article" date="2013" name="Genome Biol.">
        <title>Comparative genomics of the core and accessory genomes of 48 Sinorhizobium strains comprising five genospecies.</title>
        <authorList>
            <person name="Sugawara M."/>
            <person name="Epstein B."/>
            <person name="Badgley B.D."/>
            <person name="Unno T."/>
            <person name="Xu L."/>
            <person name="Reese J."/>
            <person name="Gyaneshwar P."/>
            <person name="Denny R."/>
            <person name="Mudge J."/>
            <person name="Bharti A.K."/>
            <person name="Farmer A.D."/>
            <person name="May G.D."/>
            <person name="Woodward J.E."/>
            <person name="Medigue C."/>
            <person name="Vallenet D."/>
            <person name="Lajus A."/>
            <person name="Rouy Z."/>
            <person name="Martinez-Vaz B."/>
            <person name="Tiffin P."/>
            <person name="Young N.D."/>
            <person name="Sadowsky M.J."/>
        </authorList>
    </citation>
    <scope>NUCLEOTIDE SEQUENCE</scope>
    <source>
        <strain evidence="2">M1</strain>
    </source>
</reference>
<evidence type="ECO:0000256" key="1">
    <source>
        <dbReference type="ARBA" id="ARBA00022612"/>
    </source>
</evidence>